<dbReference type="Proteomes" id="UP001295684">
    <property type="component" value="Unassembled WGS sequence"/>
</dbReference>
<evidence type="ECO:0000313" key="1">
    <source>
        <dbReference type="EMBL" id="CAI2367272.1"/>
    </source>
</evidence>
<reference evidence="1" key="1">
    <citation type="submission" date="2023-07" db="EMBL/GenBank/DDBJ databases">
        <authorList>
            <consortium name="AG Swart"/>
            <person name="Singh M."/>
            <person name="Singh A."/>
            <person name="Seah K."/>
            <person name="Emmerich C."/>
        </authorList>
    </citation>
    <scope>NUCLEOTIDE SEQUENCE</scope>
    <source>
        <strain evidence="1">DP1</strain>
    </source>
</reference>
<keyword evidence="2" id="KW-1185">Reference proteome</keyword>
<sequence>MKFPKPPITPKSQFHLNSRKMETYNQIKLSRSLNRKIGHSPTLPIENLKNKSSSFAKLHIKDRGLQSSSNDTIEEEEFKATMPRLKPSSPKRGVSHPPKNAHSLEQALANFLKNSDTIETKTVEKKFSKKPKSRKVNTKLKLVLPPAFNLPKIDQVSTPTEMSCKGDFENLDTNREIRKMLHNQVRVIKNKTIVRETKSSLIRKRIAQENKKKAISEEKDVGFRYRNKLNSRILVLNKRCNDEMKKSTKLHKFVGKIEVIVNKSYGNLHKLIKKSEKEKKQKLTLKDGLLIQLQKKTANIGLGHFSSHNTRNSDKVSIRVRSHDVANNRYSDFDW</sequence>
<gene>
    <name evidence="1" type="ORF">ECRASSUSDP1_LOCUS8552</name>
</gene>
<name>A0AAD1XDQ8_EUPCR</name>
<accession>A0AAD1XDQ8</accession>
<evidence type="ECO:0000313" key="2">
    <source>
        <dbReference type="Proteomes" id="UP001295684"/>
    </source>
</evidence>
<comment type="caution">
    <text evidence="1">The sequence shown here is derived from an EMBL/GenBank/DDBJ whole genome shotgun (WGS) entry which is preliminary data.</text>
</comment>
<proteinExistence type="predicted"/>
<dbReference type="EMBL" id="CAMPGE010008369">
    <property type="protein sequence ID" value="CAI2367272.1"/>
    <property type="molecule type" value="Genomic_DNA"/>
</dbReference>
<protein>
    <submittedName>
        <fullName evidence="1">Uncharacterized protein</fullName>
    </submittedName>
</protein>
<organism evidence="1 2">
    <name type="scientific">Euplotes crassus</name>
    <dbReference type="NCBI Taxonomy" id="5936"/>
    <lineage>
        <taxon>Eukaryota</taxon>
        <taxon>Sar</taxon>
        <taxon>Alveolata</taxon>
        <taxon>Ciliophora</taxon>
        <taxon>Intramacronucleata</taxon>
        <taxon>Spirotrichea</taxon>
        <taxon>Hypotrichia</taxon>
        <taxon>Euplotida</taxon>
        <taxon>Euplotidae</taxon>
        <taxon>Moneuplotes</taxon>
    </lineage>
</organism>
<dbReference type="AlphaFoldDB" id="A0AAD1XDQ8"/>